<dbReference type="Proteomes" id="UP001439875">
    <property type="component" value="Unassembled WGS sequence"/>
</dbReference>
<sequence>MRWDKKGAIKALDTGECFVCKEVKPVYVVVTLHGKKDLHIPCCSNECAAVVAEVATEVQTGR</sequence>
<gene>
    <name evidence="1" type="ORF">WMO40_24165</name>
</gene>
<dbReference type="EMBL" id="JBBMEW010000084">
    <property type="protein sequence ID" value="MEQ2529761.1"/>
    <property type="molecule type" value="Genomic_DNA"/>
</dbReference>
<keyword evidence="2" id="KW-1185">Reference proteome</keyword>
<reference evidence="1" key="1">
    <citation type="submission" date="2024-03" db="EMBL/GenBank/DDBJ databases">
        <title>Human intestinal bacterial collection.</title>
        <authorList>
            <person name="Pauvert C."/>
            <person name="Hitch T.C.A."/>
            <person name="Clavel T."/>
        </authorList>
    </citation>
    <scope>NUCLEOTIDE SEQUENCE</scope>
    <source>
        <strain evidence="1">CLA-AA-H227</strain>
    </source>
</reference>
<comment type="caution">
    <text evidence="1">The sequence shown here is derived from an EMBL/GenBank/DDBJ whole genome shotgun (WGS) entry which is preliminary data.</text>
</comment>
<accession>A0ACC6SIS6</accession>
<proteinExistence type="predicted"/>
<protein>
    <submittedName>
        <fullName evidence="1">Uncharacterized protein</fullName>
    </submittedName>
</protein>
<name>A0ACC6SIS6_9BACI</name>
<evidence type="ECO:0000313" key="1">
    <source>
        <dbReference type="EMBL" id="MEQ2529761.1"/>
    </source>
</evidence>
<evidence type="ECO:0000313" key="2">
    <source>
        <dbReference type="Proteomes" id="UP001439875"/>
    </source>
</evidence>
<organism evidence="1 2">
    <name type="scientific">Robertmurraya yapensis</name>
    <name type="common">ex Hitch et al 2024</name>
    <dbReference type="NCBI Taxonomy" id="3133160"/>
    <lineage>
        <taxon>Bacteria</taxon>
        <taxon>Bacillati</taxon>
        <taxon>Bacillota</taxon>
        <taxon>Bacilli</taxon>
        <taxon>Bacillales</taxon>
        <taxon>Bacillaceae</taxon>
        <taxon>Robertmurraya</taxon>
    </lineage>
</organism>